<keyword evidence="1" id="KW-0472">Membrane</keyword>
<keyword evidence="1" id="KW-0812">Transmembrane</keyword>
<reference evidence="2 3" key="1">
    <citation type="journal article" date="2014" name="Genome Biol. Evol.">
        <title>The genome of the myxosporean Thelohanellus kitauei shows adaptations to nutrient acquisition within its fish host.</title>
        <authorList>
            <person name="Yang Y."/>
            <person name="Xiong J."/>
            <person name="Zhou Z."/>
            <person name="Huo F."/>
            <person name="Miao W."/>
            <person name="Ran C."/>
            <person name="Liu Y."/>
            <person name="Zhang J."/>
            <person name="Feng J."/>
            <person name="Wang M."/>
            <person name="Wang M."/>
            <person name="Wang L."/>
            <person name="Yao B."/>
        </authorList>
    </citation>
    <scope>NUCLEOTIDE SEQUENCE [LARGE SCALE GENOMIC DNA]</scope>
    <source>
        <strain evidence="2">Wuqing</strain>
    </source>
</reference>
<keyword evidence="3" id="KW-1185">Reference proteome</keyword>
<protein>
    <submittedName>
        <fullName evidence="2">Uncharacterized protein</fullName>
    </submittedName>
</protein>
<dbReference type="EMBL" id="JWZT01003730">
    <property type="protein sequence ID" value="KII65762.1"/>
    <property type="molecule type" value="Genomic_DNA"/>
</dbReference>
<dbReference type="Proteomes" id="UP000031668">
    <property type="component" value="Unassembled WGS sequence"/>
</dbReference>
<evidence type="ECO:0000313" key="3">
    <source>
        <dbReference type="Proteomes" id="UP000031668"/>
    </source>
</evidence>
<dbReference type="OrthoDB" id="10047020at2759"/>
<evidence type="ECO:0000313" key="2">
    <source>
        <dbReference type="EMBL" id="KII65762.1"/>
    </source>
</evidence>
<feature type="transmembrane region" description="Helical" evidence="1">
    <location>
        <begin position="238"/>
        <end position="256"/>
    </location>
</feature>
<name>A0A0C2MVU6_THEKT</name>
<proteinExistence type="predicted"/>
<comment type="caution">
    <text evidence="2">The sequence shown here is derived from an EMBL/GenBank/DDBJ whole genome shotgun (WGS) entry which is preliminary data.</text>
</comment>
<keyword evidence="1" id="KW-1133">Transmembrane helix</keyword>
<dbReference type="AlphaFoldDB" id="A0A0C2MVU6"/>
<accession>A0A0C2MVU6</accession>
<gene>
    <name evidence="2" type="ORF">RF11_07941</name>
</gene>
<sequence length="268" mass="31862">MFQSSSIEKYPWNLEFVDYYIKNSKTNDVIAQIEIVQNFMSNAWNLGYEEIDKLFLTNFPNELYERFRYMISHYLFYFFTSKDATRTINIHQINEFVFKFIFALSDPNYIKKLEDDRHLYLYEDIQSMLQSAINKVFIQNVFSRLVPMVYQNVQPLIPSTIMDVEAFQVNRWVMTIALMTFNAGNSIDQSTANYLWNFSVSNPPIQLQHNLTHDHLSLPESINSPDMRVNSKIAYTTPFPYLLICFMLIFELKFIYGDIQDKFYNLSL</sequence>
<organism evidence="2 3">
    <name type="scientific">Thelohanellus kitauei</name>
    <name type="common">Myxosporean</name>
    <dbReference type="NCBI Taxonomy" id="669202"/>
    <lineage>
        <taxon>Eukaryota</taxon>
        <taxon>Metazoa</taxon>
        <taxon>Cnidaria</taxon>
        <taxon>Myxozoa</taxon>
        <taxon>Myxosporea</taxon>
        <taxon>Bivalvulida</taxon>
        <taxon>Platysporina</taxon>
        <taxon>Myxobolidae</taxon>
        <taxon>Thelohanellus</taxon>
    </lineage>
</organism>
<evidence type="ECO:0000256" key="1">
    <source>
        <dbReference type="SAM" id="Phobius"/>
    </source>
</evidence>